<dbReference type="EMBL" id="LNYH01000110">
    <property type="protein sequence ID" value="KTD19641.1"/>
    <property type="molecule type" value="Genomic_DNA"/>
</dbReference>
<dbReference type="RefSeq" id="WP_058502248.1">
    <property type="nucleotide sequence ID" value="NZ_CAAAJA010000012.1"/>
</dbReference>
<evidence type="ECO:0000313" key="2">
    <source>
        <dbReference type="EMBL" id="QBR83527.1"/>
    </source>
</evidence>
<dbReference type="Proteomes" id="UP000054761">
    <property type="component" value="Unassembled WGS sequence"/>
</dbReference>
<keyword evidence="3" id="KW-1185">Reference proteome</keyword>
<dbReference type="PATRIC" id="fig|454.4.peg.2100"/>
<accession>A0A0W0VIS9</accession>
<dbReference type="EMBL" id="CP038254">
    <property type="protein sequence ID" value="QBR83527.1"/>
    <property type="molecule type" value="Genomic_DNA"/>
</dbReference>
<dbReference type="Proteomes" id="UP000295517">
    <property type="component" value="Chromosome"/>
</dbReference>
<evidence type="ECO:0000313" key="4">
    <source>
        <dbReference type="Proteomes" id="UP000295517"/>
    </source>
</evidence>
<proteinExistence type="predicted"/>
<evidence type="ECO:0000313" key="3">
    <source>
        <dbReference type="Proteomes" id="UP000054761"/>
    </source>
</evidence>
<protein>
    <submittedName>
        <fullName evidence="1">Uncharacterized protein</fullName>
    </submittedName>
</protein>
<dbReference type="AlphaFoldDB" id="A0A0W0VIS9"/>
<evidence type="ECO:0000313" key="1">
    <source>
        <dbReference type="EMBL" id="KTD19641.1"/>
    </source>
</evidence>
<gene>
    <name evidence="2" type="ORF">E3983_03630</name>
    <name evidence="1" type="ORF">Lisr_1927</name>
</gene>
<reference evidence="2 4" key="2">
    <citation type="submission" date="2019-03" db="EMBL/GenBank/DDBJ databases">
        <title>Diverse conjugative elements silence natural transformation in Legionella species.</title>
        <authorList>
            <person name="Durieux I."/>
            <person name="Ginevra C."/>
            <person name="Attaiech L."/>
            <person name="Picq K."/>
            <person name="Juan P.A."/>
            <person name="Jarraud S."/>
            <person name="Charpentier X."/>
        </authorList>
    </citation>
    <scope>NUCLEOTIDE SEQUENCE [LARGE SCALE GENOMIC DNA]</scope>
    <source>
        <strain evidence="2 4">HL-0427-4011</strain>
    </source>
</reference>
<sequence length="76" mass="8878">MATNLRDAGRIGWLLLCLACKLGYYKQVRDFVRVALLLSDNYFAFLSEHVQKNQVNLHLLLIKWNVFYGHQNSFCS</sequence>
<reference evidence="1 3" key="1">
    <citation type="submission" date="2015-11" db="EMBL/GenBank/DDBJ databases">
        <title>Genomic analysis of 38 Legionella species identifies large and diverse effector repertoires.</title>
        <authorList>
            <person name="Burstein D."/>
            <person name="Amaro F."/>
            <person name="Zusman T."/>
            <person name="Lifshitz Z."/>
            <person name="Cohen O."/>
            <person name="Gilbert J.A."/>
            <person name="Pupko T."/>
            <person name="Shuman H.A."/>
            <person name="Segal G."/>
        </authorList>
    </citation>
    <scope>NUCLEOTIDE SEQUENCE [LARGE SCALE GENOMIC DNA]</scope>
    <source>
        <strain evidence="1 3">Bercovier 4</strain>
    </source>
</reference>
<name>A0A0W0VIS9_9GAMM</name>
<dbReference type="STRING" id="454.Lisr_1927"/>
<organism evidence="1 3">
    <name type="scientific">Legionella israelensis</name>
    <dbReference type="NCBI Taxonomy" id="454"/>
    <lineage>
        <taxon>Bacteria</taxon>
        <taxon>Pseudomonadati</taxon>
        <taxon>Pseudomonadota</taxon>
        <taxon>Gammaproteobacteria</taxon>
        <taxon>Legionellales</taxon>
        <taxon>Legionellaceae</taxon>
        <taxon>Legionella</taxon>
    </lineage>
</organism>